<keyword evidence="4 8" id="KW-0255">Endonuclease</keyword>
<dbReference type="GO" id="GO:0046872">
    <property type="term" value="F:metal ion binding"/>
    <property type="evidence" value="ECO:0007669"/>
    <property type="project" value="UniProtKB-UniRule"/>
</dbReference>
<evidence type="ECO:0000256" key="8">
    <source>
        <dbReference type="HAMAP-Rule" id="MF_01471"/>
    </source>
</evidence>
<keyword evidence="6 8" id="KW-0460">Magnesium</keyword>
<keyword evidence="2 8" id="KW-0540">Nuclease</keyword>
<accession>A0A1H7NI84</accession>
<organism evidence="9 10">
    <name type="scientific">Methanobrevibacter gottschalkii</name>
    <dbReference type="NCBI Taxonomy" id="190974"/>
    <lineage>
        <taxon>Archaea</taxon>
        <taxon>Methanobacteriati</taxon>
        <taxon>Methanobacteriota</taxon>
        <taxon>Methanomada group</taxon>
        <taxon>Methanobacteria</taxon>
        <taxon>Methanobacteriales</taxon>
        <taxon>Methanobacteriaceae</taxon>
        <taxon>Methanobrevibacter</taxon>
    </lineage>
</organism>
<name>A0A1H7NI84_9EURY</name>
<comment type="similarity">
    <text evidence="8">Belongs to the CRISPR-associated endoribonuclease Cas2 protein family.</text>
</comment>
<dbReference type="GO" id="GO:0004521">
    <property type="term" value="F:RNA endonuclease activity"/>
    <property type="evidence" value="ECO:0007669"/>
    <property type="project" value="InterPro"/>
</dbReference>
<dbReference type="Proteomes" id="UP000199506">
    <property type="component" value="Unassembled WGS sequence"/>
</dbReference>
<comment type="function">
    <text evidence="8">CRISPR (clustered regularly interspaced short palindromic repeat), is an adaptive immune system that provides protection against mobile genetic elements (viruses, transposable elements and conjugative plasmids). CRISPR clusters contain sequences complementary to antecedent mobile elements and target invading nucleic acids. CRISPR clusters are transcribed and processed into CRISPR RNA (crRNA). Functions as a ssRNA-specific endoribonuclease. Involved in the integration of spacer DNA into the CRISPR cassette.</text>
</comment>
<evidence type="ECO:0000313" key="9">
    <source>
        <dbReference type="EMBL" id="SEL22617.1"/>
    </source>
</evidence>
<dbReference type="GO" id="GO:0016787">
    <property type="term" value="F:hydrolase activity"/>
    <property type="evidence" value="ECO:0007669"/>
    <property type="project" value="UniProtKB-KW"/>
</dbReference>
<dbReference type="SUPFAM" id="SSF143430">
    <property type="entry name" value="TTP0101/SSO1404-like"/>
    <property type="match status" value="1"/>
</dbReference>
<dbReference type="PANTHER" id="PTHR34405:SF3">
    <property type="entry name" value="CRISPR-ASSOCIATED ENDORIBONUCLEASE CAS2 3"/>
    <property type="match status" value="1"/>
</dbReference>
<dbReference type="NCBIfam" id="TIGR01573">
    <property type="entry name" value="cas2"/>
    <property type="match status" value="1"/>
</dbReference>
<evidence type="ECO:0000313" key="10">
    <source>
        <dbReference type="Proteomes" id="UP000199506"/>
    </source>
</evidence>
<dbReference type="EC" id="3.1.-.-" evidence="8"/>
<evidence type="ECO:0000256" key="4">
    <source>
        <dbReference type="ARBA" id="ARBA00022759"/>
    </source>
</evidence>
<gene>
    <name evidence="8" type="primary">cas2</name>
    <name evidence="9" type="ORF">SAMN05216439_0205</name>
</gene>
<keyword evidence="7 8" id="KW-0051">Antiviral defense</keyword>
<dbReference type="HAMAP" id="MF_01471">
    <property type="entry name" value="Cas2"/>
    <property type="match status" value="1"/>
</dbReference>
<dbReference type="RefSeq" id="WP_091699786.1">
    <property type="nucleotide sequence ID" value="NZ_FOAK01000012.1"/>
</dbReference>
<evidence type="ECO:0000256" key="2">
    <source>
        <dbReference type="ARBA" id="ARBA00022722"/>
    </source>
</evidence>
<dbReference type="InterPro" id="IPR019199">
    <property type="entry name" value="Virulence_VapD/CRISPR_Cas2"/>
</dbReference>
<comment type="subunit">
    <text evidence="8">Homodimer, forms a heterotetramer with a Cas1 homodimer.</text>
</comment>
<comment type="cofactor">
    <cofactor evidence="1 8">
        <name>Mg(2+)</name>
        <dbReference type="ChEBI" id="CHEBI:18420"/>
    </cofactor>
</comment>
<dbReference type="PANTHER" id="PTHR34405">
    <property type="entry name" value="CRISPR-ASSOCIATED ENDORIBONUCLEASE CAS2"/>
    <property type="match status" value="1"/>
</dbReference>
<dbReference type="GO" id="GO:0051607">
    <property type="term" value="P:defense response to virus"/>
    <property type="evidence" value="ECO:0007669"/>
    <property type="project" value="UniProtKB-UniRule"/>
</dbReference>
<evidence type="ECO:0000256" key="7">
    <source>
        <dbReference type="ARBA" id="ARBA00023118"/>
    </source>
</evidence>
<dbReference type="GO" id="GO:0043571">
    <property type="term" value="P:maintenance of CRISPR repeat elements"/>
    <property type="evidence" value="ECO:0007669"/>
    <property type="project" value="UniProtKB-UniRule"/>
</dbReference>
<dbReference type="Pfam" id="PF09827">
    <property type="entry name" value="CRISPR_Cas2"/>
    <property type="match status" value="1"/>
</dbReference>
<evidence type="ECO:0000256" key="6">
    <source>
        <dbReference type="ARBA" id="ARBA00022842"/>
    </source>
</evidence>
<dbReference type="STRING" id="190974.SAMN05216439_0205"/>
<dbReference type="InterPro" id="IPR021127">
    <property type="entry name" value="CRISPR_associated_Cas2"/>
</dbReference>
<proteinExistence type="inferred from homology"/>
<evidence type="ECO:0000256" key="5">
    <source>
        <dbReference type="ARBA" id="ARBA00022801"/>
    </source>
</evidence>
<sequence>MYLIVSMDIKFKTNQEKIERRINHFGLRKIQNTLYIGELDKIEQNLLVKSINEIIKENDSVLITPICQNCYSKKETCGREIKFKNDLFRVY</sequence>
<dbReference type="Gene3D" id="3.30.70.240">
    <property type="match status" value="1"/>
</dbReference>
<keyword evidence="3 8" id="KW-0479">Metal-binding</keyword>
<keyword evidence="5 8" id="KW-0378">Hydrolase</keyword>
<reference evidence="9 10" key="1">
    <citation type="submission" date="2016-10" db="EMBL/GenBank/DDBJ databases">
        <authorList>
            <person name="de Groot N.N."/>
        </authorList>
    </citation>
    <scope>NUCLEOTIDE SEQUENCE [LARGE SCALE GENOMIC DNA]</scope>
    <source>
        <strain evidence="9 10">DSM 11978</strain>
    </source>
</reference>
<protein>
    <recommendedName>
        <fullName evidence="8">CRISPR-associated endoribonuclease Cas2</fullName>
        <ecNumber evidence="8">3.1.-.-</ecNumber>
    </recommendedName>
</protein>
<dbReference type="EMBL" id="FOAK01000012">
    <property type="protein sequence ID" value="SEL22617.1"/>
    <property type="molecule type" value="Genomic_DNA"/>
</dbReference>
<evidence type="ECO:0000256" key="3">
    <source>
        <dbReference type="ARBA" id="ARBA00022723"/>
    </source>
</evidence>
<dbReference type="AlphaFoldDB" id="A0A1H7NI84"/>
<feature type="binding site" evidence="8">
    <location>
        <position position="8"/>
    </location>
    <ligand>
        <name>Mg(2+)</name>
        <dbReference type="ChEBI" id="CHEBI:18420"/>
        <note>catalytic</note>
    </ligand>
</feature>
<evidence type="ECO:0000256" key="1">
    <source>
        <dbReference type="ARBA" id="ARBA00001946"/>
    </source>
</evidence>